<dbReference type="AlphaFoldDB" id="A0A2U3KZP4"/>
<reference evidence="4" key="1">
    <citation type="submission" date="2018-02" db="EMBL/GenBank/DDBJ databases">
        <authorList>
            <person name="Hausmann B."/>
        </authorList>
    </citation>
    <scope>NUCLEOTIDE SEQUENCE [LARGE SCALE GENOMIC DNA]</scope>
    <source>
        <strain evidence="4">Peat soil MAG SbA1</strain>
    </source>
</reference>
<evidence type="ECO:0000313" key="4">
    <source>
        <dbReference type="Proteomes" id="UP000238701"/>
    </source>
</evidence>
<evidence type="ECO:0000313" key="3">
    <source>
        <dbReference type="EMBL" id="SPF45154.1"/>
    </source>
</evidence>
<accession>A0A2U3KZP4</accession>
<dbReference type="GO" id="GO:0005829">
    <property type="term" value="C:cytosol"/>
    <property type="evidence" value="ECO:0007669"/>
    <property type="project" value="TreeGrafter"/>
</dbReference>
<dbReference type="Proteomes" id="UP000238701">
    <property type="component" value="Unassembled WGS sequence"/>
</dbReference>
<dbReference type="InterPro" id="IPR012349">
    <property type="entry name" value="Split_barrel_FMN-bd"/>
</dbReference>
<dbReference type="NCBIfam" id="TIGR03618">
    <property type="entry name" value="Rv1155_F420"/>
    <property type="match status" value="1"/>
</dbReference>
<dbReference type="InterPro" id="IPR052019">
    <property type="entry name" value="F420H2_bilvrd_red/Heme_oxyg"/>
</dbReference>
<keyword evidence="1" id="KW-0560">Oxidoreductase</keyword>
<organism evidence="3 4">
    <name type="scientific">Candidatus Sulfotelmatobacter kueseliae</name>
    <dbReference type="NCBI Taxonomy" id="2042962"/>
    <lineage>
        <taxon>Bacteria</taxon>
        <taxon>Pseudomonadati</taxon>
        <taxon>Acidobacteriota</taxon>
        <taxon>Terriglobia</taxon>
        <taxon>Terriglobales</taxon>
        <taxon>Candidatus Korobacteraceae</taxon>
        <taxon>Candidatus Sulfotelmatobacter</taxon>
    </lineage>
</organism>
<protein>
    <submittedName>
        <fullName evidence="3">Pyridoxamine 5'-phosphate oxidase</fullName>
    </submittedName>
</protein>
<feature type="domain" description="Pyridoxamine 5'-phosphate oxidase N-terminal" evidence="2">
    <location>
        <begin position="6"/>
        <end position="129"/>
    </location>
</feature>
<dbReference type="OrthoDB" id="117761at2"/>
<dbReference type="PANTHER" id="PTHR35176:SF6">
    <property type="entry name" value="HEME OXYGENASE HI_0854-RELATED"/>
    <property type="match status" value="1"/>
</dbReference>
<dbReference type="Gene3D" id="2.30.110.10">
    <property type="entry name" value="Electron Transport, Fmn-binding Protein, Chain A"/>
    <property type="match status" value="1"/>
</dbReference>
<dbReference type="GO" id="GO:0016627">
    <property type="term" value="F:oxidoreductase activity, acting on the CH-CH group of donors"/>
    <property type="evidence" value="ECO:0007669"/>
    <property type="project" value="TreeGrafter"/>
</dbReference>
<dbReference type="SUPFAM" id="SSF50475">
    <property type="entry name" value="FMN-binding split barrel"/>
    <property type="match status" value="1"/>
</dbReference>
<name>A0A2U3KZP4_9BACT</name>
<dbReference type="GO" id="GO:0070967">
    <property type="term" value="F:coenzyme F420 binding"/>
    <property type="evidence" value="ECO:0007669"/>
    <property type="project" value="TreeGrafter"/>
</dbReference>
<dbReference type="Pfam" id="PF01243">
    <property type="entry name" value="PNPOx_N"/>
    <property type="match status" value="1"/>
</dbReference>
<dbReference type="InterPro" id="IPR011576">
    <property type="entry name" value="Pyridox_Oxase_N"/>
</dbReference>
<dbReference type="PANTHER" id="PTHR35176">
    <property type="entry name" value="HEME OXYGENASE HI_0854-RELATED"/>
    <property type="match status" value="1"/>
</dbReference>
<dbReference type="EMBL" id="OMOD01000151">
    <property type="protein sequence ID" value="SPF45154.1"/>
    <property type="molecule type" value="Genomic_DNA"/>
</dbReference>
<sequence length="139" mass="15824">MSVALSPEVKQLIDRPNFAHLATLMPDGSPQSVPVWIGREGERLVVCTGENSLKAKNTRRDPRVALTLVDFTNPYEEVQIRGRVVERRPDPDLKIMDPISHKYTGKPFPFRNPEGRVALVIEVEKVRYTKLPFEHTPPK</sequence>
<dbReference type="InterPro" id="IPR019920">
    <property type="entry name" value="F420-binding_dom_put"/>
</dbReference>
<evidence type="ECO:0000259" key="2">
    <source>
        <dbReference type="Pfam" id="PF01243"/>
    </source>
</evidence>
<evidence type="ECO:0000256" key="1">
    <source>
        <dbReference type="ARBA" id="ARBA00023002"/>
    </source>
</evidence>
<gene>
    <name evidence="3" type="ORF">SBA1_560022</name>
</gene>
<proteinExistence type="predicted"/>